<dbReference type="EMBL" id="JBHTIR010000017">
    <property type="protein sequence ID" value="MFD0850650.1"/>
    <property type="molecule type" value="Genomic_DNA"/>
</dbReference>
<reference evidence="5" key="1">
    <citation type="journal article" date="2019" name="Int. J. Syst. Evol. Microbiol.">
        <title>The Global Catalogue of Microorganisms (GCM) 10K type strain sequencing project: providing services to taxonomists for standard genome sequencing and annotation.</title>
        <authorList>
            <consortium name="The Broad Institute Genomics Platform"/>
            <consortium name="The Broad Institute Genome Sequencing Center for Infectious Disease"/>
            <person name="Wu L."/>
            <person name="Ma J."/>
        </authorList>
    </citation>
    <scope>NUCLEOTIDE SEQUENCE [LARGE SCALE GENOMIC DNA]</scope>
    <source>
        <strain evidence="5">JCM 31696</strain>
    </source>
</reference>
<evidence type="ECO:0000256" key="3">
    <source>
        <dbReference type="ARBA" id="ARBA00022840"/>
    </source>
</evidence>
<proteinExistence type="predicted"/>
<comment type="caution">
    <text evidence="4">The sequence shown here is derived from an EMBL/GenBank/DDBJ whole genome shotgun (WGS) entry which is preliminary data.</text>
</comment>
<dbReference type="PANTHER" id="PTHR11669">
    <property type="entry name" value="REPLICATION FACTOR C / DNA POLYMERASE III GAMMA-TAU SUBUNIT"/>
    <property type="match status" value="1"/>
</dbReference>
<protein>
    <recommendedName>
        <fullName evidence="6">AAA family ATPase</fullName>
    </recommendedName>
</protein>
<keyword evidence="3" id="KW-0067">ATP-binding</keyword>
<name>A0ABW3C9T6_9ACTN</name>
<evidence type="ECO:0000313" key="4">
    <source>
        <dbReference type="EMBL" id="MFD0850650.1"/>
    </source>
</evidence>
<evidence type="ECO:0000256" key="1">
    <source>
        <dbReference type="ARBA" id="ARBA00022705"/>
    </source>
</evidence>
<accession>A0ABW3C9T6</accession>
<keyword evidence="5" id="KW-1185">Reference proteome</keyword>
<organism evidence="4 5">
    <name type="scientific">Actinomadura adrarensis</name>
    <dbReference type="NCBI Taxonomy" id="1819600"/>
    <lineage>
        <taxon>Bacteria</taxon>
        <taxon>Bacillati</taxon>
        <taxon>Actinomycetota</taxon>
        <taxon>Actinomycetes</taxon>
        <taxon>Streptosporangiales</taxon>
        <taxon>Thermomonosporaceae</taxon>
        <taxon>Actinomadura</taxon>
    </lineage>
</organism>
<dbReference type="Proteomes" id="UP001597083">
    <property type="component" value="Unassembled WGS sequence"/>
</dbReference>
<dbReference type="SUPFAM" id="SSF52540">
    <property type="entry name" value="P-loop containing nucleoside triphosphate hydrolases"/>
    <property type="match status" value="1"/>
</dbReference>
<dbReference type="InterPro" id="IPR027417">
    <property type="entry name" value="P-loop_NTPase"/>
</dbReference>
<evidence type="ECO:0008006" key="6">
    <source>
        <dbReference type="Google" id="ProtNLM"/>
    </source>
</evidence>
<keyword evidence="1" id="KW-0235">DNA replication</keyword>
<dbReference type="Gene3D" id="3.40.50.300">
    <property type="entry name" value="P-loop containing nucleotide triphosphate hydrolases"/>
    <property type="match status" value="1"/>
</dbReference>
<dbReference type="PANTHER" id="PTHR11669:SF20">
    <property type="entry name" value="REPLICATION FACTOR C SUBUNIT 4"/>
    <property type="match status" value="1"/>
</dbReference>
<feature type="non-terminal residue" evidence="4">
    <location>
        <position position="94"/>
    </location>
</feature>
<keyword evidence="2" id="KW-0547">Nucleotide-binding</keyword>
<evidence type="ECO:0000313" key="5">
    <source>
        <dbReference type="Proteomes" id="UP001597083"/>
    </source>
</evidence>
<sequence length="94" mass="10409">MTTLWTEKYRPQTMEDYVSKNEALRQKMEEWIRTGDIPHIGFFGPAGTGKTSAIKVLLNGLEANGHLDPSDVTTLNMSDEGIDAVRDKIDAAAK</sequence>
<evidence type="ECO:0000256" key="2">
    <source>
        <dbReference type="ARBA" id="ARBA00022741"/>
    </source>
</evidence>
<dbReference type="InterPro" id="IPR050238">
    <property type="entry name" value="DNA_Rep/Repair_Clamp_Loader"/>
</dbReference>
<gene>
    <name evidence="4" type="ORF">ACFQ07_00150</name>
</gene>